<dbReference type="Pfam" id="PF04568">
    <property type="entry name" value="IATP"/>
    <property type="match status" value="1"/>
</dbReference>
<dbReference type="GO" id="GO:0005739">
    <property type="term" value="C:mitochondrion"/>
    <property type="evidence" value="ECO:0007669"/>
    <property type="project" value="UniProtKB-SubCell"/>
</dbReference>
<dbReference type="InterPro" id="IPR007648">
    <property type="entry name" value="ATPase_inhibitor_mt"/>
</dbReference>
<comment type="function">
    <text evidence="4">Inhibits the enzyme activity of ATPase.</text>
</comment>
<dbReference type="RefSeq" id="XP_013269732.1">
    <property type="nucleotide sequence ID" value="XM_013414278.1"/>
</dbReference>
<proteinExistence type="inferred from homology"/>
<reference evidence="6 7" key="1">
    <citation type="submission" date="2015-01" db="EMBL/GenBank/DDBJ databases">
        <title>The Genome Sequence of Rhinocladiella mackenzie CBS 650.93.</title>
        <authorList>
            <consortium name="The Broad Institute Genomics Platform"/>
            <person name="Cuomo C."/>
            <person name="de Hoog S."/>
            <person name="Gorbushina A."/>
            <person name="Stielow B."/>
            <person name="Teixiera M."/>
            <person name="Abouelleil A."/>
            <person name="Chapman S.B."/>
            <person name="Priest M."/>
            <person name="Young S.K."/>
            <person name="Wortman J."/>
            <person name="Nusbaum C."/>
            <person name="Birren B."/>
        </authorList>
    </citation>
    <scope>NUCLEOTIDE SEQUENCE [LARGE SCALE GENOMIC DNA]</scope>
    <source>
        <strain evidence="6 7">CBS 650.93</strain>
    </source>
</reference>
<keyword evidence="3" id="KW-0496">Mitochondrion</keyword>
<evidence type="ECO:0000313" key="7">
    <source>
        <dbReference type="Proteomes" id="UP000053617"/>
    </source>
</evidence>
<dbReference type="Gene3D" id="1.20.5.500">
    <property type="entry name" value="Single helix bin"/>
    <property type="match status" value="1"/>
</dbReference>
<comment type="similarity">
    <text evidence="2 4">Belongs to the ATPase inhibitor family.</text>
</comment>
<evidence type="ECO:0000256" key="3">
    <source>
        <dbReference type="ARBA" id="ARBA00023128"/>
    </source>
</evidence>
<sequence length="105" mass="11969">MIRTTMPRAYTTRITTPAFCQSFVTSRPRFSEGDTGAVRSGGVAAGDSFIRREQAIENMYFKQHEMENIKKMREKLMAQRKHLDEVESHLNEMEKAAAAAQQGEK</sequence>
<dbReference type="OrthoDB" id="5532350at2759"/>
<dbReference type="EMBL" id="KN847480">
    <property type="protein sequence ID" value="KIX02596.1"/>
    <property type="molecule type" value="Genomic_DNA"/>
</dbReference>
<evidence type="ECO:0000256" key="1">
    <source>
        <dbReference type="ARBA" id="ARBA00004173"/>
    </source>
</evidence>
<evidence type="ECO:0000256" key="5">
    <source>
        <dbReference type="SAM" id="Coils"/>
    </source>
</evidence>
<feature type="coiled-coil region" evidence="5">
    <location>
        <begin position="66"/>
        <end position="103"/>
    </location>
</feature>
<dbReference type="VEuPathDB" id="FungiDB:Z518_08537"/>
<comment type="subcellular location">
    <subcellularLocation>
        <location evidence="1">Mitochondrion</location>
    </subcellularLocation>
</comment>
<keyword evidence="7" id="KW-1185">Reference proteome</keyword>
<dbReference type="Proteomes" id="UP000053617">
    <property type="component" value="Unassembled WGS sequence"/>
</dbReference>
<evidence type="ECO:0000256" key="4">
    <source>
        <dbReference type="RuleBase" id="RU368087"/>
    </source>
</evidence>
<keyword evidence="5" id="KW-0175">Coiled coil</keyword>
<name>A0A0D2IH25_9EURO</name>
<dbReference type="AlphaFoldDB" id="A0A0D2IH25"/>
<organism evidence="6 7">
    <name type="scientific">Rhinocladiella mackenziei CBS 650.93</name>
    <dbReference type="NCBI Taxonomy" id="1442369"/>
    <lineage>
        <taxon>Eukaryota</taxon>
        <taxon>Fungi</taxon>
        <taxon>Dikarya</taxon>
        <taxon>Ascomycota</taxon>
        <taxon>Pezizomycotina</taxon>
        <taxon>Eurotiomycetes</taxon>
        <taxon>Chaetothyriomycetidae</taxon>
        <taxon>Chaetothyriales</taxon>
        <taxon>Herpotrichiellaceae</taxon>
        <taxon>Rhinocladiella</taxon>
    </lineage>
</organism>
<dbReference type="GO" id="GO:0042030">
    <property type="term" value="F:ATPase inhibitor activity"/>
    <property type="evidence" value="ECO:0007669"/>
    <property type="project" value="InterPro"/>
</dbReference>
<dbReference type="GeneID" id="25296608"/>
<dbReference type="HOGENOM" id="CLU_145563_0_2_1"/>
<evidence type="ECO:0000313" key="6">
    <source>
        <dbReference type="EMBL" id="KIX02596.1"/>
    </source>
</evidence>
<gene>
    <name evidence="6" type="ORF">Z518_08537</name>
</gene>
<evidence type="ECO:0000256" key="2">
    <source>
        <dbReference type="ARBA" id="ARBA00010901"/>
    </source>
</evidence>
<protein>
    <recommendedName>
        <fullName evidence="4">ATPase inhibitor, mitochondrial</fullName>
    </recommendedName>
</protein>
<accession>A0A0D2IH25</accession>
<dbReference type="STRING" id="1442369.A0A0D2IH25"/>